<dbReference type="AlphaFoldDB" id="A0A521FUR5"/>
<feature type="transmembrane region" description="Helical" evidence="1">
    <location>
        <begin position="475"/>
        <end position="497"/>
    </location>
</feature>
<evidence type="ECO:0000313" key="2">
    <source>
        <dbReference type="EMBL" id="SMO99844.1"/>
    </source>
</evidence>
<gene>
    <name evidence="2" type="ORF">SAMN06273567_11946</name>
</gene>
<keyword evidence="1" id="KW-0812">Transmembrane</keyword>
<feature type="transmembrane region" description="Helical" evidence="1">
    <location>
        <begin position="437"/>
        <end position="459"/>
    </location>
</feature>
<proteinExistence type="predicted"/>
<protein>
    <submittedName>
        <fullName evidence="2">Uncharacterized protein</fullName>
    </submittedName>
</protein>
<keyword evidence="3" id="KW-1185">Reference proteome</keyword>
<evidence type="ECO:0000256" key="1">
    <source>
        <dbReference type="SAM" id="Phobius"/>
    </source>
</evidence>
<name>A0A521FUR5_9ACTN</name>
<dbReference type="Proteomes" id="UP000317484">
    <property type="component" value="Unassembled WGS sequence"/>
</dbReference>
<sequence length="631" mass="69708">MGGPPDGRTTVRTAVRAPLRWRASPVDLALQASRRAASGELPVAFCAEVGRRMLLAQLQFGEWVLRRVETIAFQDERTVVREMTIDLRVREDAPVFVDDGGVEYWLVPLTLMRRRTLVDFHIRTEDDQPVRMSGLRLAQQLDEAILMAAAATTTRHPNAVDARDAAVVTEFIQTLVAGRRDEVRECWDRFEATSPSGDGPLEVLRGSAVFTAAARKLRNGFTLYAFLRVDAGRHRLLRVSFVEPIRWVYQWPDLRCPTAQDPVWTYRANQRVPARYRWDRVAAALGWASTRVRFQVPSAERAASYHVEITAPPGVRIGRATLLAGRPNEPEHRLTADHEENDTLTVGLHGVEVPHGSLCRAQVDLRVQSSGWLATMAIAGLAVCAVLASATWHVARQEHPGPEQGNNMVVLLLTTAAAAATLVAHRESSGIASRLVVGVRTVAAVCIALPVVAAGFVAYTERQPDEPPEPSTSPWLLSLTIAAGVLSLHLVVVWYLSRRVERAGRPRSPWDMTPDPPVHRWFTRPSSDSHPHGPVDRNLLDATRVHHFDRPAIGIRSSEAYHERYDVTDSSLGSAVARLTALRAAPDATPSFTCGDPTRCPRRDSGACLVMTENGTWRSGFRRGRTDAPGR</sequence>
<reference evidence="2 3" key="1">
    <citation type="submission" date="2017-05" db="EMBL/GenBank/DDBJ databases">
        <authorList>
            <person name="Varghese N."/>
            <person name="Submissions S."/>
        </authorList>
    </citation>
    <scope>NUCLEOTIDE SEQUENCE [LARGE SCALE GENOMIC DNA]</scope>
    <source>
        <strain evidence="2 3">DSM 46834</strain>
    </source>
</reference>
<keyword evidence="1" id="KW-1133">Transmembrane helix</keyword>
<organism evidence="2 3">
    <name type="scientific">Geodermatophilus aquaeductus</name>
    <dbReference type="NCBI Taxonomy" id="1564161"/>
    <lineage>
        <taxon>Bacteria</taxon>
        <taxon>Bacillati</taxon>
        <taxon>Actinomycetota</taxon>
        <taxon>Actinomycetes</taxon>
        <taxon>Geodermatophilales</taxon>
        <taxon>Geodermatophilaceae</taxon>
        <taxon>Geodermatophilus</taxon>
    </lineage>
</organism>
<accession>A0A521FUR5</accession>
<feature type="transmembrane region" description="Helical" evidence="1">
    <location>
        <begin position="372"/>
        <end position="395"/>
    </location>
</feature>
<feature type="transmembrane region" description="Helical" evidence="1">
    <location>
        <begin position="407"/>
        <end position="425"/>
    </location>
</feature>
<dbReference type="RefSeq" id="WP_142461219.1">
    <property type="nucleotide sequence ID" value="NZ_FXTJ01000019.1"/>
</dbReference>
<evidence type="ECO:0000313" key="3">
    <source>
        <dbReference type="Proteomes" id="UP000317484"/>
    </source>
</evidence>
<keyword evidence="1" id="KW-0472">Membrane</keyword>
<dbReference type="EMBL" id="FXTJ01000019">
    <property type="protein sequence ID" value="SMO99844.1"/>
    <property type="molecule type" value="Genomic_DNA"/>
</dbReference>